<dbReference type="RefSeq" id="WP_219201670.1">
    <property type="nucleotide sequence ID" value="NZ_JAHWQX010000002.1"/>
</dbReference>
<dbReference type="EMBL" id="JAHWQX010000002">
    <property type="protein sequence ID" value="MBW3097797.1"/>
    <property type="molecule type" value="Genomic_DNA"/>
</dbReference>
<dbReference type="GO" id="GO:0004139">
    <property type="term" value="F:deoxyribose-phosphate aldolase activity"/>
    <property type="evidence" value="ECO:0007669"/>
    <property type="project" value="UniProtKB-EC"/>
</dbReference>
<dbReference type="PANTHER" id="PTHR10889">
    <property type="entry name" value="DEOXYRIBOSE-PHOSPHATE ALDOLASE"/>
    <property type="match status" value="1"/>
</dbReference>
<dbReference type="NCBIfam" id="TIGR00126">
    <property type="entry name" value="deoC"/>
    <property type="match status" value="1"/>
</dbReference>
<dbReference type="CDD" id="cd00959">
    <property type="entry name" value="DeoC"/>
    <property type="match status" value="1"/>
</dbReference>
<evidence type="ECO:0000256" key="1">
    <source>
        <dbReference type="ARBA" id="ARBA00004816"/>
    </source>
</evidence>
<dbReference type="InterPro" id="IPR011343">
    <property type="entry name" value="DeoC"/>
</dbReference>
<dbReference type="Pfam" id="PF01791">
    <property type="entry name" value="DeoC"/>
    <property type="match status" value="1"/>
</dbReference>
<reference evidence="6" key="1">
    <citation type="submission" date="2021-07" db="EMBL/GenBank/DDBJ databases">
        <title>Pseudohoeflea marina sp. nov. a polyhydroxyalcanoate-producing bacterium.</title>
        <authorList>
            <person name="Zheng W."/>
            <person name="Yu S."/>
            <person name="Huang Y."/>
        </authorList>
    </citation>
    <scope>NUCLEOTIDE SEQUENCE</scope>
    <source>
        <strain evidence="6">DP4N28-3</strain>
    </source>
</reference>
<organism evidence="6 7">
    <name type="scientific">Pseudohoeflea coraliihabitans</name>
    <dbReference type="NCBI Taxonomy" id="2860393"/>
    <lineage>
        <taxon>Bacteria</taxon>
        <taxon>Pseudomonadati</taxon>
        <taxon>Pseudomonadota</taxon>
        <taxon>Alphaproteobacteria</taxon>
        <taxon>Hyphomicrobiales</taxon>
        <taxon>Rhizobiaceae</taxon>
        <taxon>Pseudohoeflea</taxon>
    </lineage>
</organism>
<comment type="pathway">
    <text evidence="1">Carbohydrate degradation; 2-deoxy-D-ribose 1-phosphate degradation; D-glyceraldehyde 3-phosphate and acetaldehyde from 2-deoxy-alpha-D-ribose 1-phosphate: step 2/2.</text>
</comment>
<keyword evidence="7" id="KW-1185">Reference proteome</keyword>
<keyword evidence="3 6" id="KW-0456">Lyase</keyword>
<dbReference type="SMART" id="SM01133">
    <property type="entry name" value="DeoC"/>
    <property type="match status" value="1"/>
</dbReference>
<evidence type="ECO:0000313" key="6">
    <source>
        <dbReference type="EMBL" id="MBW3097797.1"/>
    </source>
</evidence>
<evidence type="ECO:0000256" key="5">
    <source>
        <dbReference type="NCBIfam" id="TIGR00126"/>
    </source>
</evidence>
<proteinExistence type="inferred from homology"/>
<evidence type="ECO:0000256" key="3">
    <source>
        <dbReference type="ARBA" id="ARBA00023239"/>
    </source>
</evidence>
<protein>
    <recommendedName>
        <fullName evidence="5">Deoxyribose-phosphate aldolase</fullName>
        <ecNumber evidence="5">4.1.2.4</ecNumber>
    </recommendedName>
</protein>
<name>A0ABS6WQX0_9HYPH</name>
<dbReference type="PANTHER" id="PTHR10889:SF3">
    <property type="entry name" value="DEOXYRIBOSE-PHOSPHATE ALDOLASE"/>
    <property type="match status" value="1"/>
</dbReference>
<accession>A0ABS6WQX0</accession>
<dbReference type="EC" id="4.1.2.4" evidence="5"/>
<sequence>MKREAHEYDQQAVARMALACLDLTDLNDDSTEDAVRALCDRAMTAFGPTAAICIWPRFVAAARRHLGPLAPVRIATVVNFPSGDLPVDTVVGETVGAIADGADEIDMVIPWRAVKAGDMAKLADLVSVVRAATPRPALLKTILETGELDDPELVEKAAHIALASGADFIKSSTGKVKVNATLETAEIMLEVLRQHSASSGGHAGLKPAGGIRTVADAAAYFALCERIMGRGWVAPARFRIGASGLLTDILATLEGNTAARAEGDY</sequence>
<comment type="caution">
    <text evidence="6">The sequence shown here is derived from an EMBL/GenBank/DDBJ whole genome shotgun (WGS) entry which is preliminary data.</text>
</comment>
<gene>
    <name evidence="6" type="primary">deoC</name>
    <name evidence="6" type="ORF">KY465_10950</name>
</gene>
<dbReference type="PIRSF" id="PIRSF001357">
    <property type="entry name" value="DeoC"/>
    <property type="match status" value="1"/>
</dbReference>
<dbReference type="InterPro" id="IPR002915">
    <property type="entry name" value="DeoC/FbaB/LacD_aldolase"/>
</dbReference>
<evidence type="ECO:0000256" key="4">
    <source>
        <dbReference type="ARBA" id="ARBA00023270"/>
    </source>
</evidence>
<keyword evidence="4" id="KW-0704">Schiff base</keyword>
<evidence type="ECO:0000256" key="2">
    <source>
        <dbReference type="ARBA" id="ARBA00009473"/>
    </source>
</evidence>
<dbReference type="Proteomes" id="UP001430804">
    <property type="component" value="Unassembled WGS sequence"/>
</dbReference>
<comment type="similarity">
    <text evidence="2">Belongs to the DeoC/FbaB aldolase family. DeoC type 2 subfamily.</text>
</comment>
<evidence type="ECO:0000313" key="7">
    <source>
        <dbReference type="Proteomes" id="UP001430804"/>
    </source>
</evidence>